<name>A0A2U3AJ71_9BACL</name>
<evidence type="ECO:0000313" key="1">
    <source>
        <dbReference type="EMBL" id="PWI24599.1"/>
    </source>
</evidence>
<dbReference type="AlphaFoldDB" id="A0A2U3AJ71"/>
<organism evidence="1 2">
    <name type="scientific">Kurthia sibirica</name>
    <dbReference type="NCBI Taxonomy" id="202750"/>
    <lineage>
        <taxon>Bacteria</taxon>
        <taxon>Bacillati</taxon>
        <taxon>Bacillota</taxon>
        <taxon>Bacilli</taxon>
        <taxon>Bacillales</taxon>
        <taxon>Caryophanaceae</taxon>
        <taxon>Kurthia</taxon>
    </lineage>
</organism>
<proteinExistence type="predicted"/>
<protein>
    <submittedName>
        <fullName evidence="1">Uncharacterized protein</fullName>
    </submittedName>
</protein>
<sequence>MMVKLDKLQFLVDMSSIDDLAYKKLTGYTTLYYKDFIIGTFYHGSTRKNRFAINALEDSEFEAYLNEIIGKTVLSDSEAFKVAWLDLGMEDEFEKLEDLTKELHRFEESGLRK</sequence>
<comment type="caution">
    <text evidence="1">The sequence shown here is derived from an EMBL/GenBank/DDBJ whole genome shotgun (WGS) entry which is preliminary data.</text>
</comment>
<evidence type="ECO:0000313" key="2">
    <source>
        <dbReference type="Proteomes" id="UP000245938"/>
    </source>
</evidence>
<accession>A0A2U3AJ71</accession>
<dbReference type="RefSeq" id="WP_109306826.1">
    <property type="nucleotide sequence ID" value="NZ_BJUF01000010.1"/>
</dbReference>
<dbReference type="EMBL" id="QFVR01000019">
    <property type="protein sequence ID" value="PWI24599.1"/>
    <property type="molecule type" value="Genomic_DNA"/>
</dbReference>
<reference evidence="1 2" key="1">
    <citation type="submission" date="2018-05" db="EMBL/GenBank/DDBJ databases">
        <title>Kurthia sibirica genome sequence.</title>
        <authorList>
            <person name="Maclea K.S."/>
            <person name="Goen A.E."/>
        </authorList>
    </citation>
    <scope>NUCLEOTIDE SEQUENCE [LARGE SCALE GENOMIC DNA]</scope>
    <source>
        <strain evidence="1 2">ATCC 49154</strain>
    </source>
</reference>
<keyword evidence="2" id="KW-1185">Reference proteome</keyword>
<gene>
    <name evidence="1" type="ORF">DEX24_12925</name>
</gene>
<dbReference type="Proteomes" id="UP000245938">
    <property type="component" value="Unassembled WGS sequence"/>
</dbReference>